<dbReference type="Proteomes" id="UP001183585">
    <property type="component" value="Unassembled WGS sequence"/>
</dbReference>
<keyword evidence="1" id="KW-0812">Transmembrane</keyword>
<dbReference type="InterPro" id="IPR043857">
    <property type="entry name" value="DUF5819"/>
</dbReference>
<feature type="transmembrane region" description="Helical" evidence="1">
    <location>
        <begin position="20"/>
        <end position="41"/>
    </location>
</feature>
<dbReference type="EMBL" id="JAVDYE010000001">
    <property type="protein sequence ID" value="MDR7384760.1"/>
    <property type="molecule type" value="Genomic_DNA"/>
</dbReference>
<evidence type="ECO:0000256" key="1">
    <source>
        <dbReference type="SAM" id="Phobius"/>
    </source>
</evidence>
<evidence type="ECO:0000313" key="2">
    <source>
        <dbReference type="EMBL" id="MDR7384760.1"/>
    </source>
</evidence>
<dbReference type="Pfam" id="PF19136">
    <property type="entry name" value="DUF5819"/>
    <property type="match status" value="1"/>
</dbReference>
<evidence type="ECO:0000313" key="3">
    <source>
        <dbReference type="Proteomes" id="UP001183585"/>
    </source>
</evidence>
<sequence length="278" mass="28866">MSVARSGGDEAPAVPARVRCLVVVVWALLLGHFVATFLWAAPGSLTSRPDDKPASSSGTGALSAYMTPVFAQNWSIFAPSPLHVEYALRVRGVYARADGELVPGPWTDTTAVEVRALTGRVLPGATERPARRLASGTRAAYLALPEEARLVVLRSPSEAPALGHALSEPWPALRASLLDAGAAPGVVDDYLARDRALAAYATQVLRADGAAGSPAPAYVQAHVVRHVVTPYGARQRPEPAGFTVGARPPYAVVGQDDAAFRGTWDTLDGSTAAGGGTG</sequence>
<protein>
    <recommendedName>
        <fullName evidence="4">GyrI-like small molecule binding domain-containing protein</fullName>
    </recommendedName>
</protein>
<reference evidence="2 3" key="1">
    <citation type="submission" date="2023-07" db="EMBL/GenBank/DDBJ databases">
        <title>Sequencing the genomes of 1000 actinobacteria strains.</title>
        <authorList>
            <person name="Klenk H.-P."/>
        </authorList>
    </citation>
    <scope>NUCLEOTIDE SEQUENCE [LARGE SCALE GENOMIC DNA]</scope>
    <source>
        <strain evidence="2 3">DSM 45554</strain>
    </source>
</reference>
<keyword evidence="3" id="KW-1185">Reference proteome</keyword>
<proteinExistence type="predicted"/>
<name>A0ABU2CTU9_9MICO</name>
<evidence type="ECO:0008006" key="4">
    <source>
        <dbReference type="Google" id="ProtNLM"/>
    </source>
</evidence>
<accession>A0ABU2CTU9</accession>
<keyword evidence="1" id="KW-1133">Transmembrane helix</keyword>
<comment type="caution">
    <text evidence="2">The sequence shown here is derived from an EMBL/GenBank/DDBJ whole genome shotgun (WGS) entry which is preliminary data.</text>
</comment>
<organism evidence="2 3">
    <name type="scientific">Promicromonospora iranensis</name>
    <dbReference type="NCBI Taxonomy" id="1105144"/>
    <lineage>
        <taxon>Bacteria</taxon>
        <taxon>Bacillati</taxon>
        <taxon>Actinomycetota</taxon>
        <taxon>Actinomycetes</taxon>
        <taxon>Micrococcales</taxon>
        <taxon>Promicromonosporaceae</taxon>
        <taxon>Promicromonospora</taxon>
    </lineage>
</organism>
<dbReference type="RefSeq" id="WP_274993582.1">
    <property type="nucleotide sequence ID" value="NZ_JAJQQP010000005.1"/>
</dbReference>
<gene>
    <name evidence="2" type="ORF">J2S48_004275</name>
</gene>
<keyword evidence="1" id="KW-0472">Membrane</keyword>